<keyword evidence="4 11" id="KW-0813">Transport</keyword>
<dbReference type="PANTHER" id="PTHR30266">
    <property type="entry name" value="MECHANOSENSITIVE CHANNEL MSCL"/>
    <property type="match status" value="1"/>
</dbReference>
<dbReference type="NCBIfam" id="TIGR00220">
    <property type="entry name" value="mscL"/>
    <property type="match status" value="1"/>
</dbReference>
<dbReference type="InterPro" id="IPR037673">
    <property type="entry name" value="MSC/AndL"/>
</dbReference>
<dbReference type="InterPro" id="IPR001185">
    <property type="entry name" value="MS_channel"/>
</dbReference>
<dbReference type="Pfam" id="PF01741">
    <property type="entry name" value="MscL"/>
    <property type="match status" value="1"/>
</dbReference>
<dbReference type="PROSITE" id="PS01327">
    <property type="entry name" value="MSCL"/>
    <property type="match status" value="1"/>
</dbReference>
<keyword evidence="5 11" id="KW-1003">Cell membrane</keyword>
<evidence type="ECO:0000256" key="1">
    <source>
        <dbReference type="ARBA" id="ARBA00004651"/>
    </source>
</evidence>
<dbReference type="EMBL" id="JAESVB010000001">
    <property type="protein sequence ID" value="MCB8873698.1"/>
    <property type="molecule type" value="Genomic_DNA"/>
</dbReference>
<evidence type="ECO:0000256" key="4">
    <source>
        <dbReference type="ARBA" id="ARBA00022448"/>
    </source>
</evidence>
<dbReference type="Gene3D" id="1.10.1200.120">
    <property type="entry name" value="Large-conductance mechanosensitive channel, MscL, domain 1"/>
    <property type="match status" value="1"/>
</dbReference>
<evidence type="ECO:0000256" key="7">
    <source>
        <dbReference type="ARBA" id="ARBA00022989"/>
    </source>
</evidence>
<dbReference type="SUPFAM" id="SSF81330">
    <property type="entry name" value="Gated mechanosensitive channel"/>
    <property type="match status" value="1"/>
</dbReference>
<dbReference type="AlphaFoldDB" id="A0A963YN47"/>
<dbReference type="GO" id="GO:0008381">
    <property type="term" value="F:mechanosensitive monoatomic ion channel activity"/>
    <property type="evidence" value="ECO:0007669"/>
    <property type="project" value="UniProtKB-UniRule"/>
</dbReference>
<gene>
    <name evidence="11 12" type="primary">mscL</name>
    <name evidence="12" type="ORF">ASILVAE211_00780</name>
</gene>
<dbReference type="HAMAP" id="MF_00115">
    <property type="entry name" value="MscL"/>
    <property type="match status" value="1"/>
</dbReference>
<feature type="transmembrane region" description="Helical" evidence="11">
    <location>
        <begin position="55"/>
        <end position="73"/>
    </location>
</feature>
<keyword evidence="10 11" id="KW-0407">Ion channel</keyword>
<keyword evidence="13" id="KW-1185">Reference proteome</keyword>
<feature type="transmembrane region" description="Helical" evidence="11">
    <location>
        <begin position="94"/>
        <end position="115"/>
    </location>
</feature>
<keyword evidence="7 11" id="KW-1133">Transmembrane helix</keyword>
<dbReference type="InterPro" id="IPR036019">
    <property type="entry name" value="MscL_channel"/>
</dbReference>
<proteinExistence type="inferred from homology"/>
<feature type="transmembrane region" description="Helical" evidence="11">
    <location>
        <begin position="28"/>
        <end position="49"/>
    </location>
</feature>
<comment type="similarity">
    <text evidence="2 11">Belongs to the MscL family.</text>
</comment>
<dbReference type="NCBIfam" id="NF001843">
    <property type="entry name" value="PRK00567.1-4"/>
    <property type="match status" value="1"/>
</dbReference>
<dbReference type="NCBIfam" id="NF010557">
    <property type="entry name" value="PRK13952.1"/>
    <property type="match status" value="1"/>
</dbReference>
<dbReference type="InterPro" id="IPR019823">
    <property type="entry name" value="Mechanosensitive_channel_CS"/>
</dbReference>
<evidence type="ECO:0000256" key="3">
    <source>
        <dbReference type="ARBA" id="ARBA00011255"/>
    </source>
</evidence>
<evidence type="ECO:0000256" key="9">
    <source>
        <dbReference type="ARBA" id="ARBA00023136"/>
    </source>
</evidence>
<dbReference type="FunFam" id="1.10.1200.120:FF:000001">
    <property type="entry name" value="Large-conductance mechanosensitive channel"/>
    <property type="match status" value="1"/>
</dbReference>
<comment type="function">
    <text evidence="11">Channel that opens in response to stretch forces in the membrane lipid bilayer. May participate in the regulation of osmotic pressure changes within the cell.</text>
</comment>
<evidence type="ECO:0000256" key="5">
    <source>
        <dbReference type="ARBA" id="ARBA00022475"/>
    </source>
</evidence>
<evidence type="ECO:0000256" key="10">
    <source>
        <dbReference type="ARBA" id="ARBA00023303"/>
    </source>
</evidence>
<organism evidence="12 13">
    <name type="scientific">Acidisoma silvae</name>
    <dbReference type="NCBI Taxonomy" id="2802396"/>
    <lineage>
        <taxon>Bacteria</taxon>
        <taxon>Pseudomonadati</taxon>
        <taxon>Pseudomonadota</taxon>
        <taxon>Alphaproteobacteria</taxon>
        <taxon>Acetobacterales</taxon>
        <taxon>Acidocellaceae</taxon>
        <taxon>Acidisoma</taxon>
    </lineage>
</organism>
<dbReference type="PANTHER" id="PTHR30266:SF2">
    <property type="entry name" value="LARGE-CONDUCTANCE MECHANOSENSITIVE CHANNEL"/>
    <property type="match status" value="1"/>
</dbReference>
<comment type="subunit">
    <text evidence="3 11">Homopentamer.</text>
</comment>
<keyword evidence="9 11" id="KW-0472">Membrane</keyword>
<keyword evidence="11" id="KW-0997">Cell inner membrane</keyword>
<sequence length="169" mass="17892">MAQFDLKGLPQRPAWVQEFQAFIMRGNVIDLAVGIIIGAAFTGIVSSLVKDILNPILGLIVGGIDFSNLFLTLKGPHAATLADAQKAGAVTMNFGLFINAVINFVIVAFAIFWLVKVISKLHSKPEAAPAAPPAPTQSELLLTEIRDLLKAQDGLAAPAVVSPKLIDPN</sequence>
<dbReference type="RefSeq" id="WP_227319381.1">
    <property type="nucleotide sequence ID" value="NZ_JAESVB010000001.1"/>
</dbReference>
<name>A0A963YN47_9PROT</name>
<accession>A0A963YN47</accession>
<evidence type="ECO:0000256" key="2">
    <source>
        <dbReference type="ARBA" id="ARBA00007254"/>
    </source>
</evidence>
<keyword evidence="8 11" id="KW-0406">Ion transport</keyword>
<protein>
    <recommendedName>
        <fullName evidence="11">Large-conductance mechanosensitive channel</fullName>
    </recommendedName>
</protein>
<evidence type="ECO:0000256" key="11">
    <source>
        <dbReference type="HAMAP-Rule" id="MF_00115"/>
    </source>
</evidence>
<reference evidence="12" key="2">
    <citation type="submission" date="2021-01" db="EMBL/GenBank/DDBJ databases">
        <authorList>
            <person name="Mieszkin S."/>
            <person name="Pouder E."/>
            <person name="Alain K."/>
        </authorList>
    </citation>
    <scope>NUCLEOTIDE SEQUENCE</scope>
    <source>
        <strain evidence="12">HW T2.11</strain>
    </source>
</reference>
<dbReference type="Proteomes" id="UP000708298">
    <property type="component" value="Unassembled WGS sequence"/>
</dbReference>
<dbReference type="PRINTS" id="PR01264">
    <property type="entry name" value="MECHCHANNEL"/>
</dbReference>
<comment type="caution">
    <text evidence="12">The sequence shown here is derived from an EMBL/GenBank/DDBJ whole genome shotgun (WGS) entry which is preliminary data.</text>
</comment>
<dbReference type="GO" id="GO:0005886">
    <property type="term" value="C:plasma membrane"/>
    <property type="evidence" value="ECO:0007669"/>
    <property type="project" value="UniProtKB-SubCell"/>
</dbReference>
<keyword evidence="6 11" id="KW-0812">Transmembrane</keyword>
<reference evidence="12" key="1">
    <citation type="journal article" date="2021" name="Microorganisms">
        <title>Acidisoma silvae sp. nov. and Acidisomacellulosilytica sp. nov., Two Acidophilic Bacteria Isolated from Decaying Wood, Hydrolyzing Cellulose and Producing Poly-3-hydroxybutyrate.</title>
        <authorList>
            <person name="Mieszkin S."/>
            <person name="Pouder E."/>
            <person name="Uroz S."/>
            <person name="Simon-Colin C."/>
            <person name="Alain K."/>
        </authorList>
    </citation>
    <scope>NUCLEOTIDE SEQUENCE</scope>
    <source>
        <strain evidence="12">HW T2.11</strain>
    </source>
</reference>
<comment type="subcellular location">
    <subcellularLocation>
        <location evidence="11">Cell inner membrane</location>
        <topology evidence="11">Multi-pass membrane protein</topology>
    </subcellularLocation>
    <subcellularLocation>
        <location evidence="1">Cell membrane</location>
        <topology evidence="1">Multi-pass membrane protein</topology>
    </subcellularLocation>
</comment>
<evidence type="ECO:0000313" key="13">
    <source>
        <dbReference type="Proteomes" id="UP000708298"/>
    </source>
</evidence>
<evidence type="ECO:0000256" key="6">
    <source>
        <dbReference type="ARBA" id="ARBA00022692"/>
    </source>
</evidence>
<evidence type="ECO:0000256" key="8">
    <source>
        <dbReference type="ARBA" id="ARBA00023065"/>
    </source>
</evidence>
<evidence type="ECO:0000313" key="12">
    <source>
        <dbReference type="EMBL" id="MCB8873698.1"/>
    </source>
</evidence>